<dbReference type="Proteomes" id="UP000326091">
    <property type="component" value="Chromosome"/>
</dbReference>
<evidence type="ECO:0000313" key="2">
    <source>
        <dbReference type="EMBL" id="QEW38565.1"/>
    </source>
</evidence>
<evidence type="ECO:0000259" key="1">
    <source>
        <dbReference type="Pfam" id="PF06056"/>
    </source>
</evidence>
<dbReference type="InterPro" id="IPR010332">
    <property type="entry name" value="ATPase_terminase-su_N"/>
</dbReference>
<evidence type="ECO:0000313" key="3">
    <source>
        <dbReference type="Proteomes" id="UP000326091"/>
    </source>
</evidence>
<dbReference type="AlphaFoldDB" id="A0A5P3B156"/>
<protein>
    <recommendedName>
        <fullName evidence="1">Terminase ATPase subunit N-terminal domain-containing protein</fullName>
    </recommendedName>
</protein>
<name>A0A5P3B156_PHOVU</name>
<reference evidence="2 3" key="1">
    <citation type="submission" date="2019-09" db="EMBL/GenBank/DDBJ databases">
        <title>Commensal-derived Metabolites Govern Vibrio cholerae Pathogenesis in Host.</title>
        <authorList>
            <person name="Yoon S.S."/>
            <person name="Yoon M.Y."/>
        </authorList>
    </citation>
    <scope>NUCLEOTIDE SEQUENCE [LARGE SCALE GENOMIC DNA]</scope>
    <source>
        <strain evidence="2 3">VIC01</strain>
    </source>
</reference>
<accession>A0A5P3B156</accession>
<sequence length="151" mass="17637">MARTGHKSKDTAKALYLKGIPQERIIEMTGIARQTLSRWISQEGWRELKACYGMTREEVTQKILSIINDAIEDPDEYLKKKKIADDLVKLAATIEKMDRSTNVVHYVEAFIRFEDWLMEHRKDYPELPDKVVAMLHGLHDDFLTPFFTKKP</sequence>
<feature type="domain" description="Terminase ATPase subunit N-terminal" evidence="1">
    <location>
        <begin position="9"/>
        <end position="51"/>
    </location>
</feature>
<organism evidence="2 3">
    <name type="scientific">Phocaeicola vulgatus</name>
    <name type="common">Bacteroides vulgatus</name>
    <dbReference type="NCBI Taxonomy" id="821"/>
    <lineage>
        <taxon>Bacteria</taxon>
        <taxon>Pseudomonadati</taxon>
        <taxon>Bacteroidota</taxon>
        <taxon>Bacteroidia</taxon>
        <taxon>Bacteroidales</taxon>
        <taxon>Bacteroidaceae</taxon>
        <taxon>Phocaeicola</taxon>
    </lineage>
</organism>
<dbReference type="RefSeq" id="WP_119965562.1">
    <property type="nucleotide sequence ID" value="NZ_CACRTA010000013.1"/>
</dbReference>
<proteinExistence type="predicted"/>
<dbReference type="Pfam" id="PF06056">
    <property type="entry name" value="Terminase_5"/>
    <property type="match status" value="1"/>
</dbReference>
<gene>
    <name evidence="2" type="ORF">VIC01_04209</name>
</gene>
<dbReference type="EMBL" id="CP043529">
    <property type="protein sequence ID" value="QEW38565.1"/>
    <property type="molecule type" value="Genomic_DNA"/>
</dbReference>